<feature type="compositionally biased region" description="Basic and acidic residues" evidence="1">
    <location>
        <begin position="523"/>
        <end position="543"/>
    </location>
</feature>
<feature type="transmembrane region" description="Helical" evidence="2">
    <location>
        <begin position="20"/>
        <end position="41"/>
    </location>
</feature>
<keyword evidence="4" id="KW-1185">Reference proteome</keyword>
<evidence type="ECO:0000313" key="3">
    <source>
        <dbReference type="EMBL" id="MCZ0726406.1"/>
    </source>
</evidence>
<feature type="compositionally biased region" description="Basic and acidic residues" evidence="1">
    <location>
        <begin position="477"/>
        <end position="487"/>
    </location>
</feature>
<gene>
    <name evidence="3" type="ORF">OW157_07540</name>
</gene>
<evidence type="ECO:0000256" key="1">
    <source>
        <dbReference type="SAM" id="MobiDB-lite"/>
    </source>
</evidence>
<feature type="region of interest" description="Disordered" evidence="1">
    <location>
        <begin position="415"/>
        <end position="558"/>
    </location>
</feature>
<feature type="region of interest" description="Disordered" evidence="1">
    <location>
        <begin position="344"/>
        <end position="363"/>
    </location>
</feature>
<sequence>MSRKLSTKNKLIRQEASKMLEGNAWSFFGATLIAGIIGSLVSFSEFFTDSQYYLLLFFISGVLYFVVSNLLNMGILWESITMVDKDYYRLSGIFKPFTQRPFRNILIILLYTLLFFFITILIFGIAILGTGLIMENTTGILDSIQGIVTTPSVASLDPQYLIAIGRFFGVSFLLTLLGFIPLTVIYYRYVLVQYIPFDNNETGPFQAFKVSATMMKGNKFKLFRIDFFYAFIIILFWVIAGIAVGLTASLFNSAIVTIILAIIFLLAGILISIILFLRAYSARALFYRLLTDEFGAEYDQLFPFLDMAPAPAETMAYQTQARPSFAEDTQAIEPGANVQSEKAANYDPEENNQAQSVAKTAGPAAAVFTAGQSDAEGSTEEQNLNNLEEEELSEELASDYPLDETKDHPVYSAVDDQENSTDHEENTDQENPDFEAYEDQVAAEADVNDDFVNLAADQTGVQDADLDQVDDQDLDKEDGQYADHESGQESSLAKQQADSAYEEKDETNIEKQPYNIMGYNTPERTDFSHLDKEDAYAADKAQTDDGSGVDFSKEDKED</sequence>
<dbReference type="Pfam" id="PF06161">
    <property type="entry name" value="DUF975"/>
    <property type="match status" value="1"/>
</dbReference>
<feature type="transmembrane region" description="Helical" evidence="2">
    <location>
        <begin position="227"/>
        <end position="248"/>
    </location>
</feature>
<accession>A0A9X3FQG4</accession>
<dbReference type="InterPro" id="IPR010380">
    <property type="entry name" value="DUF975"/>
</dbReference>
<feature type="compositionally biased region" description="Acidic residues" evidence="1">
    <location>
        <begin position="464"/>
        <end position="476"/>
    </location>
</feature>
<dbReference type="AlphaFoldDB" id="A0A9X3FQG4"/>
<keyword evidence="2" id="KW-1133">Transmembrane helix</keyword>
<comment type="caution">
    <text evidence="3">The sequence shown here is derived from an EMBL/GenBank/DDBJ whole genome shotgun (WGS) entry which is preliminary data.</text>
</comment>
<dbReference type="EMBL" id="JAPRFR010000004">
    <property type="protein sequence ID" value="MCZ0726406.1"/>
    <property type="molecule type" value="Genomic_DNA"/>
</dbReference>
<keyword evidence="2" id="KW-0472">Membrane</keyword>
<reference evidence="3" key="1">
    <citation type="submission" date="2022-12" db="EMBL/GenBank/DDBJ databases">
        <title>Description and comparative metabolic analysis of Aerococcus sp. nov., isolated from the feces of a pig.</title>
        <authorList>
            <person name="Chang Y.-H."/>
        </authorList>
    </citation>
    <scope>NUCLEOTIDE SEQUENCE</scope>
    <source>
        <strain evidence="3">YH-aer222</strain>
    </source>
</reference>
<feature type="region of interest" description="Disordered" evidence="1">
    <location>
        <begin position="372"/>
        <end position="396"/>
    </location>
</feature>
<feature type="compositionally biased region" description="Acidic residues" evidence="1">
    <location>
        <begin position="427"/>
        <end position="438"/>
    </location>
</feature>
<feature type="transmembrane region" description="Helical" evidence="2">
    <location>
        <begin position="254"/>
        <end position="277"/>
    </location>
</feature>
<dbReference type="PANTHER" id="PTHR40076">
    <property type="entry name" value="MEMBRANE PROTEIN-RELATED"/>
    <property type="match status" value="1"/>
</dbReference>
<protein>
    <submittedName>
        <fullName evidence="3">DUF975 family protein</fullName>
    </submittedName>
</protein>
<feature type="compositionally biased region" description="Polar residues" evidence="1">
    <location>
        <begin position="488"/>
        <end position="498"/>
    </location>
</feature>
<organism evidence="3 4">
    <name type="scientific">Aerococcus kribbianus</name>
    <dbReference type="NCBI Taxonomy" id="2999064"/>
    <lineage>
        <taxon>Bacteria</taxon>
        <taxon>Bacillati</taxon>
        <taxon>Bacillota</taxon>
        <taxon>Bacilli</taxon>
        <taxon>Lactobacillales</taxon>
        <taxon>Aerococcaceae</taxon>
        <taxon>Aerococcus</taxon>
    </lineage>
</organism>
<dbReference type="RefSeq" id="WP_268752644.1">
    <property type="nucleotide sequence ID" value="NZ_JAPRFQ010000004.1"/>
</dbReference>
<dbReference type="PANTHER" id="PTHR40076:SF1">
    <property type="entry name" value="MEMBRANE PROTEIN"/>
    <property type="match status" value="1"/>
</dbReference>
<evidence type="ECO:0000256" key="2">
    <source>
        <dbReference type="SAM" id="Phobius"/>
    </source>
</evidence>
<feature type="transmembrane region" description="Helical" evidence="2">
    <location>
        <begin position="105"/>
        <end position="128"/>
    </location>
</feature>
<name>A0A9X3FQG4_9LACT</name>
<proteinExistence type="predicted"/>
<feature type="transmembrane region" description="Helical" evidence="2">
    <location>
        <begin position="160"/>
        <end position="187"/>
    </location>
</feature>
<evidence type="ECO:0000313" key="4">
    <source>
        <dbReference type="Proteomes" id="UP001146670"/>
    </source>
</evidence>
<dbReference type="Proteomes" id="UP001146670">
    <property type="component" value="Unassembled WGS sequence"/>
</dbReference>
<feature type="transmembrane region" description="Helical" evidence="2">
    <location>
        <begin position="53"/>
        <end position="77"/>
    </location>
</feature>
<feature type="compositionally biased region" description="Acidic residues" evidence="1">
    <location>
        <begin position="387"/>
        <end position="396"/>
    </location>
</feature>
<keyword evidence="2" id="KW-0812">Transmembrane</keyword>